<dbReference type="InterPro" id="IPR003439">
    <property type="entry name" value="ABC_transporter-like_ATP-bd"/>
</dbReference>
<accession>A0A1S4CMU5</accession>
<organism evidence="4">
    <name type="scientific">Nicotiana tabacum</name>
    <name type="common">Common tobacco</name>
    <dbReference type="NCBI Taxonomy" id="4097"/>
    <lineage>
        <taxon>Eukaryota</taxon>
        <taxon>Viridiplantae</taxon>
        <taxon>Streptophyta</taxon>
        <taxon>Embryophyta</taxon>
        <taxon>Tracheophyta</taxon>
        <taxon>Spermatophyta</taxon>
        <taxon>Magnoliopsida</taxon>
        <taxon>eudicotyledons</taxon>
        <taxon>Gunneridae</taxon>
        <taxon>Pentapetalae</taxon>
        <taxon>asterids</taxon>
        <taxon>lamiids</taxon>
        <taxon>Solanales</taxon>
        <taxon>Solanaceae</taxon>
        <taxon>Nicotianoideae</taxon>
        <taxon>Nicotianeae</taxon>
        <taxon>Nicotiana</taxon>
    </lineage>
</organism>
<evidence type="ECO:0000259" key="3">
    <source>
        <dbReference type="Pfam" id="PF25597"/>
    </source>
</evidence>
<dbReference type="RefSeq" id="XP_016502279.1">
    <property type="nucleotide sequence ID" value="XM_016646793.1"/>
</dbReference>
<dbReference type="OMA" id="CLHANEE"/>
<feature type="compositionally biased region" description="Polar residues" evidence="1">
    <location>
        <begin position="189"/>
        <end position="204"/>
    </location>
</feature>
<dbReference type="PANTHER" id="PTHR24221:SF509">
    <property type="entry name" value="ABC TRANSPORTER B FAMILY MEMBER 11-LIKE ISOFORM X1"/>
    <property type="match status" value="1"/>
</dbReference>
<dbReference type="Pfam" id="PF25597">
    <property type="entry name" value="SH3_retrovirus"/>
    <property type="match status" value="1"/>
</dbReference>
<evidence type="ECO:0000259" key="2">
    <source>
        <dbReference type="Pfam" id="PF00005"/>
    </source>
</evidence>
<feature type="region of interest" description="Disordered" evidence="1">
    <location>
        <begin position="174"/>
        <end position="204"/>
    </location>
</feature>
<dbReference type="STRING" id="4097.A0A1S4CMU5"/>
<dbReference type="PaxDb" id="4097-A0A1S4CMU5"/>
<dbReference type="InterPro" id="IPR039421">
    <property type="entry name" value="Type_1_exporter"/>
</dbReference>
<protein>
    <submittedName>
        <fullName evidence="4">ABC transporter B family member 10-like</fullName>
    </submittedName>
</protein>
<dbReference type="SMR" id="A0A1S4CMU5"/>
<feature type="domain" description="ABC transporter" evidence="2">
    <location>
        <begin position="2"/>
        <end position="91"/>
    </location>
</feature>
<dbReference type="AlphaFoldDB" id="A0A1S4CMU5"/>
<dbReference type="SUPFAM" id="SSF52540">
    <property type="entry name" value="P-loop containing nucleoside triphosphate hydrolases"/>
    <property type="match status" value="1"/>
</dbReference>
<evidence type="ECO:0000256" key="1">
    <source>
        <dbReference type="SAM" id="MobiDB-lite"/>
    </source>
</evidence>
<dbReference type="KEGG" id="nta:107820502"/>
<proteinExistence type="predicted"/>
<dbReference type="Gene3D" id="3.40.50.300">
    <property type="entry name" value="P-loop containing nucleotide triphosphate hydrolases"/>
    <property type="match status" value="1"/>
</dbReference>
<dbReference type="InterPro" id="IPR057670">
    <property type="entry name" value="SH3_retrovirus"/>
</dbReference>
<name>A0A1S4CMU5_TOBAC</name>
<dbReference type="GO" id="GO:0016887">
    <property type="term" value="F:ATP hydrolysis activity"/>
    <property type="evidence" value="ECO:0007669"/>
    <property type="project" value="InterPro"/>
</dbReference>
<dbReference type="InterPro" id="IPR027417">
    <property type="entry name" value="P-loop_NTPase"/>
</dbReference>
<dbReference type="PANTHER" id="PTHR24221">
    <property type="entry name" value="ATP-BINDING CASSETTE SUB-FAMILY B"/>
    <property type="match status" value="1"/>
</dbReference>
<reference evidence="4" key="1">
    <citation type="submission" date="2025-08" db="UniProtKB">
        <authorList>
            <consortium name="RefSeq"/>
        </authorList>
    </citation>
    <scope>IDENTIFICATION</scope>
</reference>
<dbReference type="Pfam" id="PF00005">
    <property type="entry name" value="ABC_tran"/>
    <property type="match status" value="1"/>
</dbReference>
<evidence type="ECO:0000313" key="4">
    <source>
        <dbReference type="RefSeq" id="XP_016502279.1"/>
    </source>
</evidence>
<sequence length="263" mass="29892">MGLVSQEPVLINDTIRANIMYRKEGDPTEGELVTAAKLANAHKFICGLQQGYDTLVGERGVQPSGGRKHRVAIARAIVKNPKILLLDEATSALDAESERIVQMGRAKLDDRSVKYVFVSYNTSSKGYKLYNPSSGKMVVSRDVEFDEELAWNWEAQEEISYDFVLYFGDEEEPETMELVQDTTPPPSPTNVASPSSQEISNEQPQRIRSIQELYEDTEEVTNFDFLYCLFDDSEPINFDEAVEDKWRRQAMQEEIESIEKNNT</sequence>
<dbReference type="GO" id="GO:0005524">
    <property type="term" value="F:ATP binding"/>
    <property type="evidence" value="ECO:0007669"/>
    <property type="project" value="InterPro"/>
</dbReference>
<feature type="domain" description="Retroviral polymerase SH3-like" evidence="3">
    <location>
        <begin position="105"/>
        <end position="157"/>
    </location>
</feature>
<dbReference type="OrthoDB" id="1727805at2759"/>
<gene>
    <name evidence="4" type="primary">LOC107820502</name>
</gene>